<reference evidence="8" key="1">
    <citation type="submission" date="2021-11" db="EMBL/GenBank/DDBJ databases">
        <authorList>
            <person name="Islam A."/>
            <person name="Islam S."/>
            <person name="Flora M.S."/>
            <person name="Rahman M."/>
            <person name="Ziaur R.M."/>
            <person name="Epstein J.H."/>
            <person name="Hassan M."/>
            <person name="Klassen M."/>
            <person name="Woodard K."/>
            <person name="Webb A."/>
            <person name="Webby R.J."/>
            <person name="El Zowalaty M.E."/>
        </authorList>
    </citation>
    <scope>NUCLEOTIDE SEQUENCE</scope>
    <source>
        <strain evidence="8">Pbs3</strain>
    </source>
</reference>
<organism evidence="8 9">
    <name type="scientific">Peronospora belbahrii</name>
    <dbReference type="NCBI Taxonomy" id="622444"/>
    <lineage>
        <taxon>Eukaryota</taxon>
        <taxon>Sar</taxon>
        <taxon>Stramenopiles</taxon>
        <taxon>Oomycota</taxon>
        <taxon>Peronosporomycetes</taxon>
        <taxon>Peronosporales</taxon>
        <taxon>Peronosporaceae</taxon>
        <taxon>Peronospora</taxon>
    </lineage>
</organism>
<evidence type="ECO:0000256" key="1">
    <source>
        <dbReference type="ARBA" id="ARBA00004141"/>
    </source>
</evidence>
<feature type="transmembrane region" description="Helical" evidence="6">
    <location>
        <begin position="78"/>
        <end position="98"/>
    </location>
</feature>
<evidence type="ECO:0000256" key="2">
    <source>
        <dbReference type="ARBA" id="ARBA00022692"/>
    </source>
</evidence>
<evidence type="ECO:0000256" key="5">
    <source>
        <dbReference type="SAM" id="MobiDB-lite"/>
    </source>
</evidence>
<dbReference type="InterPro" id="IPR006153">
    <property type="entry name" value="Cation/H_exchanger_TM"/>
</dbReference>
<evidence type="ECO:0000256" key="6">
    <source>
        <dbReference type="SAM" id="Phobius"/>
    </source>
</evidence>
<feature type="domain" description="Cation/H+ exchanger transmembrane" evidence="7">
    <location>
        <begin position="60"/>
        <end position="264"/>
    </location>
</feature>
<feature type="compositionally biased region" description="Basic and acidic residues" evidence="5">
    <location>
        <begin position="527"/>
        <end position="552"/>
    </location>
</feature>
<gene>
    <name evidence="8" type="ORF">PBS003_LOCUS9587</name>
</gene>
<dbReference type="EMBL" id="CAKKTJ010000337">
    <property type="protein sequence ID" value="CAH0483012.1"/>
    <property type="molecule type" value="Genomic_DNA"/>
</dbReference>
<keyword evidence="4 6" id="KW-0472">Membrane</keyword>
<dbReference type="GO" id="GO:0015297">
    <property type="term" value="F:antiporter activity"/>
    <property type="evidence" value="ECO:0007669"/>
    <property type="project" value="InterPro"/>
</dbReference>
<dbReference type="Proteomes" id="UP001160483">
    <property type="component" value="Unassembled WGS sequence"/>
</dbReference>
<evidence type="ECO:0000256" key="4">
    <source>
        <dbReference type="ARBA" id="ARBA00023136"/>
    </source>
</evidence>
<comment type="caution">
    <text evidence="8">The sequence shown here is derived from an EMBL/GenBank/DDBJ whole genome shotgun (WGS) entry which is preliminary data.</text>
</comment>
<feature type="transmembrane region" description="Helical" evidence="6">
    <location>
        <begin position="104"/>
        <end position="123"/>
    </location>
</feature>
<feature type="transmembrane region" description="Helical" evidence="6">
    <location>
        <begin position="406"/>
        <end position="424"/>
    </location>
</feature>
<feature type="transmembrane region" description="Helical" evidence="6">
    <location>
        <begin position="135"/>
        <end position="160"/>
    </location>
</feature>
<feature type="transmembrane region" description="Helical" evidence="6">
    <location>
        <begin position="172"/>
        <end position="191"/>
    </location>
</feature>
<feature type="transmembrane region" description="Helical" evidence="6">
    <location>
        <begin position="48"/>
        <end position="66"/>
    </location>
</feature>
<evidence type="ECO:0000259" key="7">
    <source>
        <dbReference type="Pfam" id="PF00999"/>
    </source>
</evidence>
<proteinExistence type="predicted"/>
<sequence length="856" mass="93407">MHLVSSQSLPHNDNTNANLVRRLSGATGDENKTVPFNSWGNTMTTLKYGLSFIIVLVAAHPLGLLFPKFFKLPLITGYLFIGIIAGPFATNLITADIVNLLSNYVSALALSFISFQAGQEIYLPELRPQLKSIMILLGVLYVTAMVILTSAILLAESAFFYGNLALNCQLGIALMFGSVSVLGSPATVMAIKIELDSVGPFTSLMLGATMTAEFVVLVSFSMSRIVCSIYCAELDVSLINLLFTLSIVMSNVLVGVVLAGLTFAIFQIPGGKHHEHVNSPHSNNVDASPSATTYYNQRTQGNDSCVQIDRTPHPNSDSTIENGKNGGALASLLTPQTLLCLKGFMWLTMGYVFYISTNTIAKVTDAAFGLSWEVKFEPLLVLMIAACIAGHHSGIRHDMHVILDTAAPYMFLPFFVMTGAALKLNQVVHAIPLMAVYVVLRYIAIFIACYVGGRFLLKLPPRQYNNLWLTMTPQAGVALGLANEVMALSDETWAADFAATIVAAVVVNQIIGPVLCAMGLGRAGETAKDRIQDEQEHKDVEQQDSHEDDVKPRPSRFSIRVSQTSRPSRFSIVDVGDARPLPPFREVKNAVVIGDDEVAFEIALQLSLYGAHVNVPLLDEERAHKWQKMNEAILKRTVKGGPISYKNTLKDRDNAQAMSSADVIIFTCDANRTRENVHLLKSLLGESHPRMIALVPDSKFSKEMKAQGALVLQPSIALANIATRMALLETKLADSLSKETSTTSDFTPASYFLRGPRDLSEVNLEGRRMSLRRSIVNHHAVDYDRLMATLAAVNVPPPPPSRVAMFGTSSASGFDPFSNQRETLASNFFVVHDGAEGVEETVPNGFPKSRFRSFCW</sequence>
<feature type="region of interest" description="Disordered" evidence="5">
    <location>
        <begin position="527"/>
        <end position="563"/>
    </location>
</feature>
<accession>A0AAU9LFN7</accession>
<feature type="transmembrane region" description="Helical" evidence="6">
    <location>
        <begin position="376"/>
        <end position="394"/>
    </location>
</feature>
<feature type="transmembrane region" description="Helical" evidence="6">
    <location>
        <begin position="430"/>
        <end position="452"/>
    </location>
</feature>
<name>A0AAU9LFN7_9STRA</name>
<evidence type="ECO:0000313" key="9">
    <source>
        <dbReference type="Proteomes" id="UP001160483"/>
    </source>
</evidence>
<dbReference type="PANTHER" id="PTHR43021:SF2">
    <property type="entry name" value="CATION_H+ EXCHANGER DOMAIN-CONTAINING PROTEIN"/>
    <property type="match status" value="1"/>
</dbReference>
<evidence type="ECO:0000256" key="3">
    <source>
        <dbReference type="ARBA" id="ARBA00022989"/>
    </source>
</evidence>
<protein>
    <recommendedName>
        <fullName evidence="7">Cation/H+ exchanger transmembrane domain-containing protein</fullName>
    </recommendedName>
</protein>
<dbReference type="PANTHER" id="PTHR43021">
    <property type="entry name" value="NA(+)/H(+) ANTIPORTER-RELATED"/>
    <property type="match status" value="1"/>
</dbReference>
<feature type="transmembrane region" description="Helical" evidence="6">
    <location>
        <begin position="238"/>
        <end position="266"/>
    </location>
</feature>
<dbReference type="AlphaFoldDB" id="A0AAU9LFN7"/>
<comment type="subcellular location">
    <subcellularLocation>
        <location evidence="1">Membrane</location>
        <topology evidence="1">Multi-pass membrane protein</topology>
    </subcellularLocation>
</comment>
<evidence type="ECO:0000313" key="8">
    <source>
        <dbReference type="EMBL" id="CAH0483012.1"/>
    </source>
</evidence>
<dbReference type="GO" id="GO:0016020">
    <property type="term" value="C:membrane"/>
    <property type="evidence" value="ECO:0007669"/>
    <property type="project" value="UniProtKB-SubCell"/>
</dbReference>
<keyword evidence="2 6" id="KW-0812">Transmembrane</keyword>
<dbReference type="Pfam" id="PF00999">
    <property type="entry name" value="Na_H_Exchanger"/>
    <property type="match status" value="1"/>
</dbReference>
<feature type="transmembrane region" description="Helical" evidence="6">
    <location>
        <begin position="339"/>
        <end position="356"/>
    </location>
</feature>
<dbReference type="GO" id="GO:1902600">
    <property type="term" value="P:proton transmembrane transport"/>
    <property type="evidence" value="ECO:0007669"/>
    <property type="project" value="InterPro"/>
</dbReference>
<feature type="transmembrane region" description="Helical" evidence="6">
    <location>
        <begin position="203"/>
        <end position="226"/>
    </location>
</feature>
<keyword evidence="3 6" id="KW-1133">Transmembrane helix</keyword>